<dbReference type="InterPro" id="IPR023610">
    <property type="entry name" value="PInositol-4/5-P-5/4-kinase"/>
</dbReference>
<dbReference type="EMBL" id="GISG01157279">
    <property type="protein sequence ID" value="MBA4648827.1"/>
    <property type="molecule type" value="Transcribed_RNA"/>
</dbReference>
<dbReference type="AlphaFoldDB" id="A0A7C9DS90"/>
<dbReference type="Gene3D" id="3.30.800.10">
    <property type="entry name" value="Phosphatidylinositol Phosphate Kinase II Beta"/>
    <property type="match status" value="1"/>
</dbReference>
<dbReference type="InterPro" id="IPR027483">
    <property type="entry name" value="PInositol-4-P-4/5-kinase_C_sf"/>
</dbReference>
<evidence type="ECO:0000256" key="4">
    <source>
        <dbReference type="SAM" id="MobiDB-lite"/>
    </source>
</evidence>
<name>A0A7C9DS90_OPUST</name>
<dbReference type="GO" id="GO:0005886">
    <property type="term" value="C:plasma membrane"/>
    <property type="evidence" value="ECO:0007669"/>
    <property type="project" value="TreeGrafter"/>
</dbReference>
<organism evidence="6">
    <name type="scientific">Opuntia streptacantha</name>
    <name type="common">Prickly pear cactus</name>
    <name type="synonym">Opuntia cardona</name>
    <dbReference type="NCBI Taxonomy" id="393608"/>
    <lineage>
        <taxon>Eukaryota</taxon>
        <taxon>Viridiplantae</taxon>
        <taxon>Streptophyta</taxon>
        <taxon>Embryophyta</taxon>
        <taxon>Tracheophyta</taxon>
        <taxon>Spermatophyta</taxon>
        <taxon>Magnoliopsida</taxon>
        <taxon>eudicotyledons</taxon>
        <taxon>Gunneridae</taxon>
        <taxon>Pentapetalae</taxon>
        <taxon>Caryophyllales</taxon>
        <taxon>Cactineae</taxon>
        <taxon>Cactaceae</taxon>
        <taxon>Opuntioideae</taxon>
        <taxon>Opuntia</taxon>
    </lineage>
</organism>
<evidence type="ECO:0000256" key="3">
    <source>
        <dbReference type="PROSITE-ProRule" id="PRU00781"/>
    </source>
</evidence>
<dbReference type="Gene3D" id="3.30.810.10">
    <property type="entry name" value="2-Layer Sandwich"/>
    <property type="match status" value="1"/>
</dbReference>
<dbReference type="GO" id="GO:0046854">
    <property type="term" value="P:phosphatidylinositol phosphate biosynthetic process"/>
    <property type="evidence" value="ECO:0007669"/>
    <property type="project" value="TreeGrafter"/>
</dbReference>
<dbReference type="SUPFAM" id="SSF56104">
    <property type="entry name" value="SAICAR synthase-like"/>
    <property type="match status" value="1"/>
</dbReference>
<reference evidence="6" key="2">
    <citation type="submission" date="2020-07" db="EMBL/GenBank/DDBJ databases">
        <authorList>
            <person name="Vera ALvarez R."/>
            <person name="Arias-Moreno D.M."/>
            <person name="Jimenez-Jacinto V."/>
            <person name="Jimenez-Bremont J.F."/>
            <person name="Swaminathan K."/>
            <person name="Moose S.P."/>
            <person name="Guerrero-Gonzalez M.L."/>
            <person name="Marino-Ramirez L."/>
            <person name="Landsman D."/>
            <person name="Rodriguez-Kessler M."/>
            <person name="Delgado-Sanchez P."/>
        </authorList>
    </citation>
    <scope>NUCLEOTIDE SEQUENCE</scope>
    <source>
        <tissue evidence="6">Cladode</tissue>
    </source>
</reference>
<dbReference type="InterPro" id="IPR002498">
    <property type="entry name" value="PInositol-4-P-4/5-kinase_core"/>
</dbReference>
<feature type="domain" description="PIPK" evidence="5">
    <location>
        <begin position="1"/>
        <end position="384"/>
    </location>
</feature>
<feature type="region of interest" description="Disordered" evidence="4">
    <location>
        <begin position="251"/>
        <end position="273"/>
    </location>
</feature>
<evidence type="ECO:0000256" key="2">
    <source>
        <dbReference type="ARBA" id="ARBA00022777"/>
    </source>
</evidence>
<reference evidence="6" key="1">
    <citation type="journal article" date="2013" name="J. Plant Res.">
        <title>Effect of fungi and light on seed germination of three Opuntia species from semiarid lands of central Mexico.</title>
        <authorList>
            <person name="Delgado-Sanchez P."/>
            <person name="Jimenez-Bremont J.F."/>
            <person name="Guerrero-Gonzalez Mde L."/>
            <person name="Flores J."/>
        </authorList>
    </citation>
    <scope>NUCLEOTIDE SEQUENCE</scope>
    <source>
        <tissue evidence="6">Cladode</tissue>
    </source>
</reference>
<protein>
    <recommendedName>
        <fullName evidence="1">1-phosphatidylinositol-4-phosphate 5-kinase</fullName>
        <ecNumber evidence="1">2.7.1.68</ecNumber>
    </recommendedName>
</protein>
<dbReference type="InterPro" id="IPR027484">
    <property type="entry name" value="PInositol-4-P-5-kinase_N"/>
</dbReference>
<dbReference type="PANTHER" id="PTHR23086:SF111">
    <property type="entry name" value="PHOSPHATIDYLINOSITOL 4-PHOSPHATE 5-KINASE 10"/>
    <property type="match status" value="1"/>
</dbReference>
<accession>A0A7C9DS90</accession>
<dbReference type="Pfam" id="PF01504">
    <property type="entry name" value="PIP5K"/>
    <property type="match status" value="1"/>
</dbReference>
<feature type="compositionally biased region" description="Basic and acidic residues" evidence="4">
    <location>
        <begin position="251"/>
        <end position="267"/>
    </location>
</feature>
<dbReference type="EC" id="2.7.1.68" evidence="1"/>
<evidence type="ECO:0000259" key="5">
    <source>
        <dbReference type="PROSITE" id="PS51455"/>
    </source>
</evidence>
<dbReference type="GO" id="GO:0016308">
    <property type="term" value="F:1-phosphatidylinositol-4-phosphate 5-kinase activity"/>
    <property type="evidence" value="ECO:0007669"/>
    <property type="project" value="UniProtKB-EC"/>
</dbReference>
<keyword evidence="3 6" id="KW-0808">Transferase</keyword>
<evidence type="ECO:0000256" key="1">
    <source>
        <dbReference type="ARBA" id="ARBA00012172"/>
    </source>
</evidence>
<dbReference type="SMART" id="SM00330">
    <property type="entry name" value="PIPKc"/>
    <property type="match status" value="1"/>
</dbReference>
<keyword evidence="2 3" id="KW-0418">Kinase</keyword>
<dbReference type="PROSITE" id="PS51455">
    <property type="entry name" value="PIPK"/>
    <property type="match status" value="1"/>
</dbReference>
<sequence>MALLRKQLSSSNLKSSRTTNIQYSKQHSLPPGTITEFVWKDYSTTIFRSIQELGNVKYEDYMITVSRHETLMELALRGGCGRPFFLPHDDRFVIKTLRKSEAKLLIEILPAYYDHIKTHEDCLLAKYYGLHATRPGVGGSKVYFVVMENLLQTDLHIHKQYDLKGSAQRRSPGKSGRIPRATLKDTDFDLCFLLHQSTRNHLLEQIKLDCKFLEEHGIMGYSLLVGIHLDSLPQVSPTSRAATDKKAFREFTNEDSVEKPRVDESKQAKSLQVHHHRDPTLADFVLPLNRQEKRFAAKLPARAIKVPHHSDLESISVSSGKEEGIPEGSSVYLYLGIIDFLKNYNVIKRIEHVYKSLQYNAKDIPSVKPQLYAARFQEFLRQVFLVEGFTPQSEGLFDLSTAFS</sequence>
<proteinExistence type="predicted"/>
<keyword evidence="3" id="KW-0067">ATP-binding</keyword>
<dbReference type="GO" id="GO:0005524">
    <property type="term" value="F:ATP binding"/>
    <property type="evidence" value="ECO:0007669"/>
    <property type="project" value="UniProtKB-UniRule"/>
</dbReference>
<evidence type="ECO:0000313" key="6">
    <source>
        <dbReference type="EMBL" id="MBA4648827.1"/>
    </source>
</evidence>
<dbReference type="PANTHER" id="PTHR23086">
    <property type="entry name" value="PHOSPHATIDYLINOSITOL-4-PHOSPHATE 5-KINASE"/>
    <property type="match status" value="1"/>
</dbReference>
<keyword evidence="3" id="KW-0547">Nucleotide-binding</keyword>